<proteinExistence type="predicted"/>
<evidence type="ECO:0000313" key="2">
    <source>
        <dbReference type="EMBL" id="GMN33983.1"/>
    </source>
</evidence>
<dbReference type="Gene3D" id="3.40.50.720">
    <property type="entry name" value="NAD(P)-binding Rossmann-like Domain"/>
    <property type="match status" value="1"/>
</dbReference>
<gene>
    <name evidence="2" type="ORF">TIFTF001_041981</name>
</gene>
<accession>A0AA88CT73</accession>
<organism evidence="2 3">
    <name type="scientific">Ficus carica</name>
    <name type="common">Common fig</name>
    <dbReference type="NCBI Taxonomy" id="3494"/>
    <lineage>
        <taxon>Eukaryota</taxon>
        <taxon>Viridiplantae</taxon>
        <taxon>Streptophyta</taxon>
        <taxon>Embryophyta</taxon>
        <taxon>Tracheophyta</taxon>
        <taxon>Spermatophyta</taxon>
        <taxon>Magnoliopsida</taxon>
        <taxon>eudicotyledons</taxon>
        <taxon>Gunneridae</taxon>
        <taxon>Pentapetalae</taxon>
        <taxon>rosids</taxon>
        <taxon>fabids</taxon>
        <taxon>Rosales</taxon>
        <taxon>Moraceae</taxon>
        <taxon>Ficeae</taxon>
        <taxon>Ficus</taxon>
    </lineage>
</organism>
<evidence type="ECO:0000313" key="3">
    <source>
        <dbReference type="Proteomes" id="UP001187192"/>
    </source>
</evidence>
<dbReference type="EMBL" id="BTGU01002097">
    <property type="protein sequence ID" value="GMN33983.1"/>
    <property type="molecule type" value="Genomic_DNA"/>
</dbReference>
<sequence length="62" mass="6631">MEAFPIPPDTDKLGFIGAGKMAESIARGVVRSGILPASRISTTHSSPLRCEAFEPFDVRVLS</sequence>
<dbReference type="Pfam" id="PF03807">
    <property type="entry name" value="F420_oxidored"/>
    <property type="match status" value="1"/>
</dbReference>
<evidence type="ECO:0000259" key="1">
    <source>
        <dbReference type="Pfam" id="PF03807"/>
    </source>
</evidence>
<feature type="domain" description="Pyrroline-5-carboxylate reductase catalytic N-terminal" evidence="1">
    <location>
        <begin position="12"/>
        <end position="53"/>
    </location>
</feature>
<protein>
    <recommendedName>
        <fullName evidence="1">Pyrroline-5-carboxylate reductase catalytic N-terminal domain-containing protein</fullName>
    </recommendedName>
</protein>
<name>A0AA88CT73_FICCA</name>
<dbReference type="AlphaFoldDB" id="A0AA88CT73"/>
<dbReference type="InterPro" id="IPR028939">
    <property type="entry name" value="P5C_Rdtase_cat_N"/>
</dbReference>
<keyword evidence="3" id="KW-1185">Reference proteome</keyword>
<comment type="caution">
    <text evidence="2">The sequence shown here is derived from an EMBL/GenBank/DDBJ whole genome shotgun (WGS) entry which is preliminary data.</text>
</comment>
<reference evidence="2" key="1">
    <citation type="submission" date="2023-07" db="EMBL/GenBank/DDBJ databases">
        <title>draft genome sequence of fig (Ficus carica).</title>
        <authorList>
            <person name="Takahashi T."/>
            <person name="Nishimura K."/>
        </authorList>
    </citation>
    <scope>NUCLEOTIDE SEQUENCE</scope>
</reference>
<dbReference type="Proteomes" id="UP001187192">
    <property type="component" value="Unassembled WGS sequence"/>
</dbReference>